<evidence type="ECO:0000313" key="6">
    <source>
        <dbReference type="EMBL" id="CAI6082525.1"/>
    </source>
</evidence>
<dbReference type="Gene3D" id="1.25.40.20">
    <property type="entry name" value="Ankyrin repeat-containing domain"/>
    <property type="match status" value="1"/>
</dbReference>
<comment type="similarity">
    <text evidence="1">Belongs to the ankyrin SOCS box (ASB) family.</text>
</comment>
<name>A0AA35LW49_9HYPO</name>
<accession>A0AA35LW49</accession>
<dbReference type="EMBL" id="CABFNP030000730">
    <property type="protein sequence ID" value="CAI6082525.1"/>
    <property type="molecule type" value="Genomic_DNA"/>
</dbReference>
<dbReference type="GO" id="GO:0045732">
    <property type="term" value="P:positive regulation of protein catabolic process"/>
    <property type="evidence" value="ECO:0007669"/>
    <property type="project" value="TreeGrafter"/>
</dbReference>
<evidence type="ECO:0000313" key="7">
    <source>
        <dbReference type="Proteomes" id="UP001160390"/>
    </source>
</evidence>
<dbReference type="SMART" id="SM00248">
    <property type="entry name" value="ANK"/>
    <property type="match status" value="5"/>
</dbReference>
<dbReference type="Proteomes" id="UP001160390">
    <property type="component" value="Unassembled WGS sequence"/>
</dbReference>
<dbReference type="PROSITE" id="PS50088">
    <property type="entry name" value="ANK_REPEAT"/>
    <property type="match status" value="1"/>
</dbReference>
<comment type="caution">
    <text evidence="6">The sequence shown here is derived from an EMBL/GenBank/DDBJ whole genome shotgun (WGS) entry which is preliminary data.</text>
</comment>
<dbReference type="InterPro" id="IPR036770">
    <property type="entry name" value="Ankyrin_rpt-contain_sf"/>
</dbReference>
<dbReference type="InterPro" id="IPR051573">
    <property type="entry name" value="Ankyrin-SOCS_box_domain"/>
</dbReference>
<gene>
    <name evidence="6" type="ORF">CCHLO57077_00017458</name>
</gene>
<feature type="domain" description="F-box" evidence="5">
    <location>
        <begin position="2"/>
        <end position="25"/>
    </location>
</feature>
<organism evidence="6 7">
    <name type="scientific">Clonostachys chloroleuca</name>
    <dbReference type="NCBI Taxonomy" id="1926264"/>
    <lineage>
        <taxon>Eukaryota</taxon>
        <taxon>Fungi</taxon>
        <taxon>Dikarya</taxon>
        <taxon>Ascomycota</taxon>
        <taxon>Pezizomycotina</taxon>
        <taxon>Sordariomycetes</taxon>
        <taxon>Hypocreomycetidae</taxon>
        <taxon>Hypocreales</taxon>
        <taxon>Bionectriaceae</taxon>
        <taxon>Clonostachys</taxon>
    </lineage>
</organism>
<dbReference type="GO" id="GO:0016567">
    <property type="term" value="P:protein ubiquitination"/>
    <property type="evidence" value="ECO:0007669"/>
    <property type="project" value="TreeGrafter"/>
</dbReference>
<reference evidence="6" key="1">
    <citation type="submission" date="2023-01" db="EMBL/GenBank/DDBJ databases">
        <authorList>
            <person name="Piombo E."/>
        </authorList>
    </citation>
    <scope>NUCLEOTIDE SEQUENCE</scope>
</reference>
<keyword evidence="7" id="KW-1185">Reference proteome</keyword>
<dbReference type="SUPFAM" id="SSF48403">
    <property type="entry name" value="Ankyrin repeat"/>
    <property type="match status" value="1"/>
</dbReference>
<feature type="repeat" description="ANK" evidence="4">
    <location>
        <begin position="206"/>
        <end position="238"/>
    </location>
</feature>
<dbReference type="InterPro" id="IPR002110">
    <property type="entry name" value="Ankyrin_rpt"/>
</dbReference>
<evidence type="ECO:0000256" key="1">
    <source>
        <dbReference type="ARBA" id="ARBA00005949"/>
    </source>
</evidence>
<dbReference type="PROSITE" id="PS50181">
    <property type="entry name" value="FBOX"/>
    <property type="match status" value="1"/>
</dbReference>
<protein>
    <recommendedName>
        <fullName evidence="5">F-box domain-containing protein</fullName>
    </recommendedName>
</protein>
<dbReference type="InterPro" id="IPR001810">
    <property type="entry name" value="F-box_dom"/>
</dbReference>
<keyword evidence="2" id="KW-0677">Repeat</keyword>
<keyword evidence="3 4" id="KW-0040">ANK repeat</keyword>
<evidence type="ECO:0000256" key="2">
    <source>
        <dbReference type="ARBA" id="ARBA00022737"/>
    </source>
</evidence>
<dbReference type="Pfam" id="PF00646">
    <property type="entry name" value="F-box"/>
    <property type="match status" value="1"/>
</dbReference>
<dbReference type="PANTHER" id="PTHR24136">
    <property type="entry name" value="SOWAH (DROSOPHILA) HOMOLOG"/>
    <property type="match status" value="1"/>
</dbReference>
<evidence type="ECO:0000259" key="5">
    <source>
        <dbReference type="PROSITE" id="PS50181"/>
    </source>
</evidence>
<sequence length="552" mass="62531">MASLLENLPNEIMLHIFRHINPRDIDATQARLLKCSKALRRRFEPWLYSSQESRDRIVRLACIHGFNETIKLAVGTYNASPSTVTIWQRNSKPARPLKILTLHLATKKMKSDTFELLLKLGAKVDVGEVNPVVAASQISRILKALQIDHAKMLHPFFTSGTAGQVQHLCVADHCLVPAIVNKASAETIQLLLDNGANPNRLETGDVRMNALSAAVKVGAMDVFTLLLDRGAEMNVKGTLSQGKSIFEVPVLAAAQTMADLQSVEMLQLCIDHGGSLDVNLRFQHRHSTTFMTVLLAYLDAIADWRSGYRRTEGAKPGLDRLLIGQILEILIRKWGVKYLEVDEFFHLIKLLVDESSKFHHDILDSLLCMSVSNLLTPVASSRWLEVLSILFQCRDHTEMGKLLYQFILYCEDSKYTIHRENVEILVDHLVQSGADINFSPHEDISSCPVLHAVCDKIDRETRQMEEERLIFFGWQYEINSRSWLLDMIIRKGGDATLQFNGQTALDRLRRTRHHHVETRLYISSLTGYLNYPGGVMDGLEDFVEFSRLFSDE</sequence>
<proteinExistence type="inferred from homology"/>
<evidence type="ECO:0000256" key="4">
    <source>
        <dbReference type="PROSITE-ProRule" id="PRU00023"/>
    </source>
</evidence>
<evidence type="ECO:0000256" key="3">
    <source>
        <dbReference type="ARBA" id="ARBA00023043"/>
    </source>
</evidence>
<dbReference type="PANTHER" id="PTHR24136:SF15">
    <property type="entry name" value="ANK_REP_REGION DOMAIN-CONTAINING PROTEIN"/>
    <property type="match status" value="1"/>
</dbReference>
<dbReference type="AlphaFoldDB" id="A0AA35LW49"/>